<comment type="caution">
    <text evidence="1">The sequence shown here is derived from an EMBL/GenBank/DDBJ whole genome shotgun (WGS) entry which is preliminary data.</text>
</comment>
<protein>
    <submittedName>
        <fullName evidence="1">Uncharacterized protein</fullName>
    </submittedName>
</protein>
<dbReference type="EMBL" id="NBTZ01000148">
    <property type="protein sequence ID" value="OTP67745.1"/>
    <property type="molecule type" value="Genomic_DNA"/>
</dbReference>
<accession>A0A242M904</accession>
<dbReference type="Proteomes" id="UP000195221">
    <property type="component" value="Unassembled WGS sequence"/>
</dbReference>
<reference evidence="1 2" key="1">
    <citation type="submission" date="2017-03" db="EMBL/GenBank/DDBJ databases">
        <title>Genome analysis of strain PAMC 26577.</title>
        <authorList>
            <person name="Oh H.-M."/>
            <person name="Yang J.-A."/>
        </authorList>
    </citation>
    <scope>NUCLEOTIDE SEQUENCE [LARGE SCALE GENOMIC DNA]</scope>
    <source>
        <strain evidence="1 2">PAMC 26577</strain>
    </source>
</reference>
<name>A0A242M904_CABSO</name>
<organism evidence="1 2">
    <name type="scientific">Caballeronia sordidicola</name>
    <name type="common">Burkholderia sordidicola</name>
    <dbReference type="NCBI Taxonomy" id="196367"/>
    <lineage>
        <taxon>Bacteria</taxon>
        <taxon>Pseudomonadati</taxon>
        <taxon>Pseudomonadota</taxon>
        <taxon>Betaproteobacteria</taxon>
        <taxon>Burkholderiales</taxon>
        <taxon>Burkholderiaceae</taxon>
        <taxon>Caballeronia</taxon>
    </lineage>
</organism>
<gene>
    <name evidence="1" type="ORF">PAMC26577_35775</name>
</gene>
<sequence length="47" mass="5099">MDPISQTARLGSKHYLVTEAQGIPLGIILTGANCHDVTQRFQGEETT</sequence>
<dbReference type="AlphaFoldDB" id="A0A242M904"/>
<proteinExistence type="predicted"/>
<evidence type="ECO:0000313" key="1">
    <source>
        <dbReference type="EMBL" id="OTP67745.1"/>
    </source>
</evidence>
<evidence type="ECO:0000313" key="2">
    <source>
        <dbReference type="Proteomes" id="UP000195221"/>
    </source>
</evidence>